<reference evidence="1" key="1">
    <citation type="submission" date="2023-01" db="EMBL/GenBank/DDBJ databases">
        <title>Genome assembly of the deep-sea coral Lophelia pertusa.</title>
        <authorList>
            <person name="Herrera S."/>
            <person name="Cordes E."/>
        </authorList>
    </citation>
    <scope>NUCLEOTIDE SEQUENCE</scope>
    <source>
        <strain evidence="1">USNM1676648</strain>
        <tissue evidence="1">Polyp</tissue>
    </source>
</reference>
<dbReference type="Proteomes" id="UP001163046">
    <property type="component" value="Unassembled WGS sequence"/>
</dbReference>
<protein>
    <submittedName>
        <fullName evidence="1">Uncharacterized protein</fullName>
    </submittedName>
</protein>
<evidence type="ECO:0000313" key="2">
    <source>
        <dbReference type="Proteomes" id="UP001163046"/>
    </source>
</evidence>
<accession>A0A9W9YLK7</accession>
<name>A0A9W9YLK7_9CNID</name>
<evidence type="ECO:0000313" key="1">
    <source>
        <dbReference type="EMBL" id="KAJ7357476.1"/>
    </source>
</evidence>
<organism evidence="1 2">
    <name type="scientific">Desmophyllum pertusum</name>
    <dbReference type="NCBI Taxonomy" id="174260"/>
    <lineage>
        <taxon>Eukaryota</taxon>
        <taxon>Metazoa</taxon>
        <taxon>Cnidaria</taxon>
        <taxon>Anthozoa</taxon>
        <taxon>Hexacorallia</taxon>
        <taxon>Scleractinia</taxon>
        <taxon>Caryophylliina</taxon>
        <taxon>Caryophylliidae</taxon>
        <taxon>Desmophyllum</taxon>
    </lineage>
</organism>
<dbReference type="EMBL" id="MU827321">
    <property type="protein sequence ID" value="KAJ7357476.1"/>
    <property type="molecule type" value="Genomic_DNA"/>
</dbReference>
<comment type="caution">
    <text evidence="1">The sequence shown here is derived from an EMBL/GenBank/DDBJ whole genome shotgun (WGS) entry which is preliminary data.</text>
</comment>
<keyword evidence="2" id="KW-1185">Reference proteome</keyword>
<proteinExistence type="predicted"/>
<gene>
    <name evidence="1" type="ORF">OS493_024992</name>
</gene>
<dbReference type="AlphaFoldDB" id="A0A9W9YLK7"/>
<sequence length="79" mass="8573">MDVVKEKEREVVGLQQELKSIKAGMQQQKTTQKKEKGTCPLCRKKDAGEGSSAPYHSVANGCIADAKQRATSHTDAQNA</sequence>